<proteinExistence type="predicted"/>
<dbReference type="RefSeq" id="WP_313832360.1">
    <property type="nucleotide sequence ID" value="NZ_JAQOUE010000001.1"/>
</dbReference>
<evidence type="ECO:0000313" key="2">
    <source>
        <dbReference type="Proteomes" id="UP001250932"/>
    </source>
</evidence>
<evidence type="ECO:0000313" key="1">
    <source>
        <dbReference type="EMBL" id="MDT7042006.1"/>
    </source>
</evidence>
<accession>A0ABU3K6K7</accession>
<sequence length="60" mass="6826">MLSRLRARAEMVLGPFAETKACPERSRRRPRCAGAKALIQLSPEQFSSEQQFVSASRFDR</sequence>
<dbReference type="EMBL" id="JAQOUE010000001">
    <property type="protein sequence ID" value="MDT7042006.1"/>
    <property type="molecule type" value="Genomic_DNA"/>
</dbReference>
<comment type="caution">
    <text evidence="1">The sequence shown here is derived from an EMBL/GenBank/DDBJ whole genome shotgun (WGS) entry which is preliminary data.</text>
</comment>
<protein>
    <submittedName>
        <fullName evidence="1">Uncharacterized protein</fullName>
    </submittedName>
</protein>
<gene>
    <name evidence="1" type="ORF">PPG34_06545</name>
</gene>
<keyword evidence="2" id="KW-1185">Reference proteome</keyword>
<organism evidence="1 2">
    <name type="scientific">Candidatus Nitronereus thalassa</name>
    <dbReference type="NCBI Taxonomy" id="3020898"/>
    <lineage>
        <taxon>Bacteria</taxon>
        <taxon>Pseudomonadati</taxon>
        <taxon>Nitrospirota</taxon>
        <taxon>Nitrospiria</taxon>
        <taxon>Nitrospirales</taxon>
        <taxon>Nitrospiraceae</taxon>
        <taxon>Candidatus Nitronereus</taxon>
    </lineage>
</organism>
<name>A0ABU3K6K7_9BACT</name>
<dbReference type="Proteomes" id="UP001250932">
    <property type="component" value="Unassembled WGS sequence"/>
</dbReference>
<reference evidence="1 2" key="1">
    <citation type="journal article" date="2023" name="ISME J.">
        <title>Cultivation and genomic characterization of novel and ubiquitous marine nitrite-oxidizing bacteria from the Nitrospirales.</title>
        <authorList>
            <person name="Mueller A.J."/>
            <person name="Daebeler A."/>
            <person name="Herbold C.W."/>
            <person name="Kirkegaard R.H."/>
            <person name="Daims H."/>
        </authorList>
    </citation>
    <scope>NUCLEOTIDE SEQUENCE [LARGE SCALE GENOMIC DNA]</scope>
    <source>
        <strain evidence="1 2">EB</strain>
    </source>
</reference>